<sequence length="311" mass="33611">MSYSLEAMFSPTPVVPLSAALFDDKGVRVSVKRLDLLDAEISGNKWYKLKHNLAAAQRQGAQCIVSFGGAYSNHIHALASAGRRLGVQTVGIIRGEAPPTLNPTLADAEAWGMQLQFISRSDYRRKAEPDFLADLQQRYSHSYVVPEGGANALGIQGCGDIMREIEGQVDDCDVVMVPVGTGGTMTGMSAAVTSKARVLGIAVVNAYAGLYADIERGLAQAAEPPLAGWQLLDGFHGGGYAKVDEPLARFLREFEQAHGIAIEPVYSGKMFKALFTLIENDFFPRGSHIVAVHSGGMQGLRGMRKKLMRWD</sequence>
<evidence type="ECO:0000256" key="5">
    <source>
        <dbReference type="PIRSR" id="PIRSR006278-2"/>
    </source>
</evidence>
<accession>A0A3N2DNC5</accession>
<dbReference type="InterPro" id="IPR001926">
    <property type="entry name" value="TrpB-like_PALP"/>
</dbReference>
<evidence type="ECO:0000256" key="4">
    <source>
        <dbReference type="PIRSR" id="PIRSR006278-1"/>
    </source>
</evidence>
<dbReference type="InterPro" id="IPR036052">
    <property type="entry name" value="TrpB-like_PALP_sf"/>
</dbReference>
<dbReference type="Gene3D" id="3.40.50.1100">
    <property type="match status" value="2"/>
</dbReference>
<gene>
    <name evidence="7" type="ORF">EDC56_1743</name>
</gene>
<evidence type="ECO:0000256" key="2">
    <source>
        <dbReference type="ARBA" id="ARBA00008639"/>
    </source>
</evidence>
<keyword evidence="8" id="KW-1185">Reference proteome</keyword>
<dbReference type="InterPro" id="IPR027278">
    <property type="entry name" value="ACCD_DCysDesulf"/>
</dbReference>
<dbReference type="GO" id="GO:0019148">
    <property type="term" value="F:D-cysteine desulfhydrase activity"/>
    <property type="evidence" value="ECO:0007669"/>
    <property type="project" value="TreeGrafter"/>
</dbReference>
<comment type="cofactor">
    <cofactor evidence="1">
        <name>pyridoxal 5'-phosphate</name>
        <dbReference type="ChEBI" id="CHEBI:597326"/>
    </cofactor>
</comment>
<dbReference type="PANTHER" id="PTHR43780:SF2">
    <property type="entry name" value="1-AMINOCYCLOPROPANE-1-CARBOXYLATE DEAMINASE-RELATED"/>
    <property type="match status" value="1"/>
</dbReference>
<evidence type="ECO:0000259" key="6">
    <source>
        <dbReference type="Pfam" id="PF00291"/>
    </source>
</evidence>
<proteinExistence type="inferred from homology"/>
<feature type="active site" description="Nucleophile" evidence="4">
    <location>
        <position position="72"/>
    </location>
</feature>
<comment type="caution">
    <text evidence="7">The sequence shown here is derived from an EMBL/GenBank/DDBJ whole genome shotgun (WGS) entry which is preliminary data.</text>
</comment>
<dbReference type="Pfam" id="PF00291">
    <property type="entry name" value="PALP"/>
    <property type="match status" value="1"/>
</dbReference>
<dbReference type="EMBL" id="RKHR01000004">
    <property type="protein sequence ID" value="ROS01314.1"/>
    <property type="molecule type" value="Genomic_DNA"/>
</dbReference>
<dbReference type="Proteomes" id="UP000275394">
    <property type="component" value="Unassembled WGS sequence"/>
</dbReference>
<evidence type="ECO:0000313" key="8">
    <source>
        <dbReference type="Proteomes" id="UP000275394"/>
    </source>
</evidence>
<keyword evidence="3 5" id="KW-0663">Pyridoxal phosphate</keyword>
<dbReference type="AlphaFoldDB" id="A0A3N2DNC5"/>
<dbReference type="RefSeq" id="WP_211333620.1">
    <property type="nucleotide sequence ID" value="NZ_RKHR01000004.1"/>
</dbReference>
<evidence type="ECO:0000256" key="3">
    <source>
        <dbReference type="ARBA" id="ARBA00022898"/>
    </source>
</evidence>
<name>A0A3N2DNC5_9GAMM</name>
<evidence type="ECO:0000256" key="1">
    <source>
        <dbReference type="ARBA" id="ARBA00001933"/>
    </source>
</evidence>
<evidence type="ECO:0000313" key="7">
    <source>
        <dbReference type="EMBL" id="ROS01314.1"/>
    </source>
</evidence>
<comment type="similarity">
    <text evidence="2">Belongs to the ACC deaminase/D-cysteine desulfhydrase family.</text>
</comment>
<protein>
    <submittedName>
        <fullName evidence="7">1-aminocyclopropane-1-carboxylate deaminase</fullName>
    </submittedName>
</protein>
<dbReference type="PANTHER" id="PTHR43780">
    <property type="entry name" value="1-AMINOCYCLOPROPANE-1-CARBOXYLATE DEAMINASE-RELATED"/>
    <property type="match status" value="1"/>
</dbReference>
<organism evidence="7 8">
    <name type="scientific">Sinobacterium caligoides</name>
    <dbReference type="NCBI Taxonomy" id="933926"/>
    <lineage>
        <taxon>Bacteria</taxon>
        <taxon>Pseudomonadati</taxon>
        <taxon>Pseudomonadota</taxon>
        <taxon>Gammaproteobacteria</taxon>
        <taxon>Cellvibrionales</taxon>
        <taxon>Spongiibacteraceae</taxon>
        <taxon>Sinobacterium</taxon>
    </lineage>
</organism>
<dbReference type="PIRSF" id="PIRSF006278">
    <property type="entry name" value="ACCD_DCysDesulf"/>
    <property type="match status" value="1"/>
</dbReference>
<dbReference type="SUPFAM" id="SSF53686">
    <property type="entry name" value="Tryptophan synthase beta subunit-like PLP-dependent enzymes"/>
    <property type="match status" value="1"/>
</dbReference>
<reference evidence="7 8" key="1">
    <citation type="submission" date="2018-11" db="EMBL/GenBank/DDBJ databases">
        <title>Genomic Encyclopedia of Type Strains, Phase IV (KMG-IV): sequencing the most valuable type-strain genomes for metagenomic binning, comparative biology and taxonomic classification.</title>
        <authorList>
            <person name="Goeker M."/>
        </authorList>
    </citation>
    <scope>NUCLEOTIDE SEQUENCE [LARGE SCALE GENOMIC DNA]</scope>
    <source>
        <strain evidence="7 8">DSM 100316</strain>
    </source>
</reference>
<feature type="domain" description="Tryptophan synthase beta chain-like PALP" evidence="6">
    <location>
        <begin position="10"/>
        <end position="295"/>
    </location>
</feature>
<feature type="modified residue" description="N6-(pyridoxal phosphate)lysine" evidence="5">
    <location>
        <position position="45"/>
    </location>
</feature>